<keyword evidence="4 5" id="KW-0732">Signal</keyword>
<evidence type="ECO:0000259" key="6">
    <source>
        <dbReference type="PROSITE" id="PS50983"/>
    </source>
</evidence>
<gene>
    <name evidence="7" type="ORF">ACFPKY_20315</name>
</gene>
<sequence length="323" mass="34403">MTHLLRRLAALPVLLVPLVLAGCGDDSDATAAAPTPTRGGGPLVVEHVYGSTEVNGVPERIVTIDVQWTDTMLAMGVEPVGYTLDSYMPDSTVPWQELPADAEALELTDGVPIEQIAALRPDLIVGSFSITDQRTYELLSEIAPTIPNLDDSQVQPWQDLVALAGDVLDEEERAEEVVAEVDGAVADTAAELPGLEGKTFVLAQYVVGDSLYIVADVADGSTVFFEQLGMQMFPAVREEGEKSGDARVQASTERVDLLRADLLAFLVNGGDESDLADIPGFEDLPGSVAVLDYPTIVGLNTPTPLSIPYALEELRPYLEQAAG</sequence>
<dbReference type="Pfam" id="PF01497">
    <property type="entry name" value="Peripla_BP_2"/>
    <property type="match status" value="1"/>
</dbReference>
<comment type="subcellular location">
    <subcellularLocation>
        <location evidence="1">Cell envelope</location>
    </subcellularLocation>
</comment>
<dbReference type="PROSITE" id="PS51257">
    <property type="entry name" value="PROKAR_LIPOPROTEIN"/>
    <property type="match status" value="1"/>
</dbReference>
<evidence type="ECO:0000256" key="4">
    <source>
        <dbReference type="ARBA" id="ARBA00022729"/>
    </source>
</evidence>
<organism evidence="7 8">
    <name type="scientific">Nocardioides caricicola</name>
    <dbReference type="NCBI Taxonomy" id="634770"/>
    <lineage>
        <taxon>Bacteria</taxon>
        <taxon>Bacillati</taxon>
        <taxon>Actinomycetota</taxon>
        <taxon>Actinomycetes</taxon>
        <taxon>Propionibacteriales</taxon>
        <taxon>Nocardioidaceae</taxon>
        <taxon>Nocardioides</taxon>
    </lineage>
</organism>
<evidence type="ECO:0000256" key="3">
    <source>
        <dbReference type="ARBA" id="ARBA00022448"/>
    </source>
</evidence>
<proteinExistence type="inferred from homology"/>
<comment type="similarity">
    <text evidence="2">Belongs to the bacterial solute-binding protein 8 family.</text>
</comment>
<protein>
    <submittedName>
        <fullName evidence="7">ABC transporter substrate-binding protein</fullName>
    </submittedName>
</protein>
<evidence type="ECO:0000313" key="7">
    <source>
        <dbReference type="EMBL" id="MFC5495464.1"/>
    </source>
</evidence>
<evidence type="ECO:0000256" key="5">
    <source>
        <dbReference type="SAM" id="SignalP"/>
    </source>
</evidence>
<reference evidence="8" key="1">
    <citation type="journal article" date="2019" name="Int. J. Syst. Evol. Microbiol.">
        <title>The Global Catalogue of Microorganisms (GCM) 10K type strain sequencing project: providing services to taxonomists for standard genome sequencing and annotation.</title>
        <authorList>
            <consortium name="The Broad Institute Genomics Platform"/>
            <consortium name="The Broad Institute Genome Sequencing Center for Infectious Disease"/>
            <person name="Wu L."/>
            <person name="Ma J."/>
        </authorList>
    </citation>
    <scope>NUCLEOTIDE SEQUENCE [LARGE SCALE GENOMIC DNA]</scope>
    <source>
        <strain evidence="8">KACC 13778</strain>
    </source>
</reference>
<dbReference type="InterPro" id="IPR051313">
    <property type="entry name" value="Bact_iron-sidero_bind"/>
</dbReference>
<dbReference type="RefSeq" id="WP_345181635.1">
    <property type="nucleotide sequence ID" value="NZ_BAABFQ010000009.1"/>
</dbReference>
<feature type="domain" description="Fe/B12 periplasmic-binding" evidence="6">
    <location>
        <begin position="60"/>
        <end position="322"/>
    </location>
</feature>
<feature type="chain" id="PRO_5045417640" evidence="5">
    <location>
        <begin position="22"/>
        <end position="323"/>
    </location>
</feature>
<dbReference type="Gene3D" id="3.40.50.1980">
    <property type="entry name" value="Nitrogenase molybdenum iron protein domain"/>
    <property type="match status" value="2"/>
</dbReference>
<dbReference type="EMBL" id="JBHSMD010000010">
    <property type="protein sequence ID" value="MFC5495464.1"/>
    <property type="molecule type" value="Genomic_DNA"/>
</dbReference>
<keyword evidence="8" id="KW-1185">Reference proteome</keyword>
<dbReference type="SUPFAM" id="SSF53807">
    <property type="entry name" value="Helical backbone' metal receptor"/>
    <property type="match status" value="1"/>
</dbReference>
<dbReference type="PROSITE" id="PS50983">
    <property type="entry name" value="FE_B12_PBP"/>
    <property type="match status" value="1"/>
</dbReference>
<keyword evidence="3" id="KW-0813">Transport</keyword>
<feature type="signal peptide" evidence="5">
    <location>
        <begin position="1"/>
        <end position="21"/>
    </location>
</feature>
<evidence type="ECO:0000313" key="8">
    <source>
        <dbReference type="Proteomes" id="UP001595956"/>
    </source>
</evidence>
<name>A0ABW0N490_9ACTN</name>
<evidence type="ECO:0000256" key="2">
    <source>
        <dbReference type="ARBA" id="ARBA00008814"/>
    </source>
</evidence>
<comment type="caution">
    <text evidence="7">The sequence shown here is derived from an EMBL/GenBank/DDBJ whole genome shotgun (WGS) entry which is preliminary data.</text>
</comment>
<evidence type="ECO:0000256" key="1">
    <source>
        <dbReference type="ARBA" id="ARBA00004196"/>
    </source>
</evidence>
<dbReference type="PANTHER" id="PTHR30532">
    <property type="entry name" value="IRON III DICITRATE-BINDING PERIPLASMIC PROTEIN"/>
    <property type="match status" value="1"/>
</dbReference>
<dbReference type="Proteomes" id="UP001595956">
    <property type="component" value="Unassembled WGS sequence"/>
</dbReference>
<dbReference type="PANTHER" id="PTHR30532:SF24">
    <property type="entry name" value="FERRIC ENTEROBACTIN-BINDING PERIPLASMIC PROTEIN FEPB"/>
    <property type="match status" value="1"/>
</dbReference>
<dbReference type="InterPro" id="IPR002491">
    <property type="entry name" value="ABC_transptr_periplasmic_BD"/>
</dbReference>
<accession>A0ABW0N490</accession>